<dbReference type="GO" id="GO:0003677">
    <property type="term" value="F:DNA binding"/>
    <property type="evidence" value="ECO:0007669"/>
    <property type="project" value="UniProtKB-KW"/>
</dbReference>
<comment type="similarity">
    <text evidence="1 6">Belongs to the sigma-70 factor family. ECF subfamily.</text>
</comment>
<dbReference type="CDD" id="cd06171">
    <property type="entry name" value="Sigma70_r4"/>
    <property type="match status" value="1"/>
</dbReference>
<keyword evidence="5 6" id="KW-0804">Transcription</keyword>
<evidence type="ECO:0000256" key="4">
    <source>
        <dbReference type="ARBA" id="ARBA00023125"/>
    </source>
</evidence>
<dbReference type="InterPro" id="IPR013324">
    <property type="entry name" value="RNA_pol_sigma_r3/r4-like"/>
</dbReference>
<accession>A0A921G161</accession>
<keyword evidence="4 6" id="KW-0238">DNA-binding</keyword>
<evidence type="ECO:0000313" key="10">
    <source>
        <dbReference type="Proteomes" id="UP000698173"/>
    </source>
</evidence>
<evidence type="ECO:0000259" key="7">
    <source>
        <dbReference type="Pfam" id="PF04542"/>
    </source>
</evidence>
<keyword evidence="2 6" id="KW-0805">Transcription regulation</keyword>
<dbReference type="InterPro" id="IPR014284">
    <property type="entry name" value="RNA_pol_sigma-70_dom"/>
</dbReference>
<dbReference type="GO" id="GO:0006950">
    <property type="term" value="P:response to stress"/>
    <property type="evidence" value="ECO:0007669"/>
    <property type="project" value="UniProtKB-ARBA"/>
</dbReference>
<dbReference type="Pfam" id="PF08281">
    <property type="entry name" value="Sigma70_r4_2"/>
    <property type="match status" value="1"/>
</dbReference>
<dbReference type="Pfam" id="PF04542">
    <property type="entry name" value="Sigma70_r2"/>
    <property type="match status" value="1"/>
</dbReference>
<dbReference type="NCBIfam" id="TIGR02937">
    <property type="entry name" value="sigma70-ECF"/>
    <property type="match status" value="1"/>
</dbReference>
<reference evidence="9" key="2">
    <citation type="submission" date="2021-09" db="EMBL/GenBank/DDBJ databases">
        <authorList>
            <person name="Gilroy R."/>
        </authorList>
    </citation>
    <scope>NUCLEOTIDE SEQUENCE</scope>
    <source>
        <strain evidence="9">CHK171-7178</strain>
    </source>
</reference>
<evidence type="ECO:0000256" key="5">
    <source>
        <dbReference type="ARBA" id="ARBA00023163"/>
    </source>
</evidence>
<evidence type="ECO:0000259" key="8">
    <source>
        <dbReference type="Pfam" id="PF08281"/>
    </source>
</evidence>
<reference evidence="9" key="1">
    <citation type="journal article" date="2021" name="PeerJ">
        <title>Extensive microbial diversity within the chicken gut microbiome revealed by metagenomics and culture.</title>
        <authorList>
            <person name="Gilroy R."/>
            <person name="Ravi A."/>
            <person name="Getino M."/>
            <person name="Pursley I."/>
            <person name="Horton D.L."/>
            <person name="Alikhan N.F."/>
            <person name="Baker D."/>
            <person name="Gharbi K."/>
            <person name="Hall N."/>
            <person name="Watson M."/>
            <person name="Adriaenssens E.M."/>
            <person name="Foster-Nyarko E."/>
            <person name="Jarju S."/>
            <person name="Secka A."/>
            <person name="Antonio M."/>
            <person name="Oren A."/>
            <person name="Chaudhuri R.R."/>
            <person name="La Ragione R."/>
            <person name="Hildebrand F."/>
            <person name="Pallen M.J."/>
        </authorList>
    </citation>
    <scope>NUCLEOTIDE SEQUENCE</scope>
    <source>
        <strain evidence="9">CHK171-7178</strain>
    </source>
</reference>
<feature type="domain" description="RNA polymerase sigma-70 region 2" evidence="7">
    <location>
        <begin position="10"/>
        <end position="74"/>
    </location>
</feature>
<dbReference type="AlphaFoldDB" id="A0A921G161"/>
<dbReference type="InterPro" id="IPR036388">
    <property type="entry name" value="WH-like_DNA-bd_sf"/>
</dbReference>
<keyword evidence="3 6" id="KW-0731">Sigma factor</keyword>
<dbReference type="Proteomes" id="UP000698173">
    <property type="component" value="Unassembled WGS sequence"/>
</dbReference>
<evidence type="ECO:0000256" key="2">
    <source>
        <dbReference type="ARBA" id="ARBA00023015"/>
    </source>
</evidence>
<evidence type="ECO:0000256" key="6">
    <source>
        <dbReference type="RuleBase" id="RU000716"/>
    </source>
</evidence>
<protein>
    <recommendedName>
        <fullName evidence="6">RNA polymerase sigma factor</fullName>
    </recommendedName>
</protein>
<proteinExistence type="inferred from homology"/>
<dbReference type="Gene3D" id="1.10.10.10">
    <property type="entry name" value="Winged helix-like DNA-binding domain superfamily/Winged helix DNA-binding domain"/>
    <property type="match status" value="1"/>
</dbReference>
<sequence length="181" mass="21618">MTNHTIEEWFQLYERDITSFLTYYTGSIDVEDLVQETFMIAMKKMTGFNGQSHPKTWLISIARNKVIDDYRRRRVWEKIKHLIIRDPKESNELEEQTILNQEIIQLYKAIHQLSPRYKEVVILRSILELTPKEVSEVLKSNVNHVNVMFHRALMRLRELLVEEGFTYEESGELTRKSEKTT</sequence>
<name>A0A921G161_SPOPS</name>
<dbReference type="PROSITE" id="PS01063">
    <property type="entry name" value="SIGMA70_ECF"/>
    <property type="match status" value="1"/>
</dbReference>
<dbReference type="InterPro" id="IPR000838">
    <property type="entry name" value="RNA_pol_sigma70_ECF_CS"/>
</dbReference>
<evidence type="ECO:0000256" key="1">
    <source>
        <dbReference type="ARBA" id="ARBA00010641"/>
    </source>
</evidence>
<dbReference type="SUPFAM" id="SSF88946">
    <property type="entry name" value="Sigma2 domain of RNA polymerase sigma factors"/>
    <property type="match status" value="1"/>
</dbReference>
<dbReference type="GO" id="GO:0006352">
    <property type="term" value="P:DNA-templated transcription initiation"/>
    <property type="evidence" value="ECO:0007669"/>
    <property type="project" value="InterPro"/>
</dbReference>
<dbReference type="SUPFAM" id="SSF88659">
    <property type="entry name" value="Sigma3 and sigma4 domains of RNA polymerase sigma factors"/>
    <property type="match status" value="1"/>
</dbReference>
<organism evidence="9 10">
    <name type="scientific">Sporosarcina psychrophila</name>
    <name type="common">Bacillus psychrophilus</name>
    <dbReference type="NCBI Taxonomy" id="1476"/>
    <lineage>
        <taxon>Bacteria</taxon>
        <taxon>Bacillati</taxon>
        <taxon>Bacillota</taxon>
        <taxon>Bacilli</taxon>
        <taxon>Bacillales</taxon>
        <taxon>Caryophanaceae</taxon>
        <taxon>Sporosarcina</taxon>
    </lineage>
</organism>
<feature type="domain" description="RNA polymerase sigma factor 70 region 4 type 2" evidence="8">
    <location>
        <begin position="105"/>
        <end position="156"/>
    </location>
</feature>
<dbReference type="Gene3D" id="1.10.1740.10">
    <property type="match status" value="1"/>
</dbReference>
<dbReference type="GO" id="GO:0016987">
    <property type="term" value="F:sigma factor activity"/>
    <property type="evidence" value="ECO:0007669"/>
    <property type="project" value="UniProtKB-KW"/>
</dbReference>
<dbReference type="InterPro" id="IPR013249">
    <property type="entry name" value="RNA_pol_sigma70_r4_t2"/>
</dbReference>
<evidence type="ECO:0000313" key="9">
    <source>
        <dbReference type="EMBL" id="HJF32749.1"/>
    </source>
</evidence>
<dbReference type="InterPro" id="IPR013325">
    <property type="entry name" value="RNA_pol_sigma_r2"/>
</dbReference>
<dbReference type="EMBL" id="DYWT01000212">
    <property type="protein sequence ID" value="HJF32749.1"/>
    <property type="molecule type" value="Genomic_DNA"/>
</dbReference>
<dbReference type="PANTHER" id="PTHR43133">
    <property type="entry name" value="RNA POLYMERASE ECF-TYPE SIGMA FACTO"/>
    <property type="match status" value="1"/>
</dbReference>
<gene>
    <name evidence="9" type="ORF">K8V56_13380</name>
</gene>
<evidence type="ECO:0000256" key="3">
    <source>
        <dbReference type="ARBA" id="ARBA00023082"/>
    </source>
</evidence>
<dbReference type="InterPro" id="IPR007627">
    <property type="entry name" value="RNA_pol_sigma70_r2"/>
</dbReference>
<comment type="caution">
    <text evidence="9">The sequence shown here is derived from an EMBL/GenBank/DDBJ whole genome shotgun (WGS) entry which is preliminary data.</text>
</comment>
<dbReference type="PANTHER" id="PTHR43133:SF25">
    <property type="entry name" value="RNA POLYMERASE SIGMA FACTOR RFAY-RELATED"/>
    <property type="match status" value="1"/>
</dbReference>
<dbReference type="InterPro" id="IPR039425">
    <property type="entry name" value="RNA_pol_sigma-70-like"/>
</dbReference>